<keyword evidence="3" id="KW-0597">Phosphoprotein</keyword>
<dbReference type="Proteomes" id="UP000481033">
    <property type="component" value="Unassembled WGS sequence"/>
</dbReference>
<sequence length="365" mass="41379">MYTSPPSIASHQSKLASADIRQLCQAQIDRLSEKLSALDVWLVRWDQLENRRDMMSYRRHHVINNEITSYLEPERWITKNLPFLELMPLSLNSSDSCAYVCGLRQTETQCEYLLLWTEKHISHPQQTLIKEYAQLLQQYLILYQENLRQQEKIQLLEQTLQQADHQLRNPLSLIQLYAETLALGAENETQKAQADCIRRTSETLLAHLVDLLNCGKQACLKKRDHDLLTLLKNALSLLQPQIEQKQLNIVCPGQSISVVVDGWQFEQVLQNLLDNAVHFSNTGGTITVDWQIADEAVLVTVSDQGPGLEDVDISELFRPFYSQRSGGTGLGLAIAKKIILDHQGSIGAETLPQGGAQFSIFLPRP</sequence>
<dbReference type="RefSeq" id="WP_163671346.1">
    <property type="nucleotide sequence ID" value="NZ_QXHD01000004.1"/>
</dbReference>
<reference evidence="7 8" key="1">
    <citation type="journal article" date="2020" name="Microb. Ecol.">
        <title>Ecogenomics of the Marine Benthic Filamentous Cyanobacterium Adonisia.</title>
        <authorList>
            <person name="Walter J.M."/>
            <person name="Coutinho F.H."/>
            <person name="Leomil L."/>
            <person name="Hargreaves P.I."/>
            <person name="Campeao M.E."/>
            <person name="Vieira V.V."/>
            <person name="Silva B.S."/>
            <person name="Fistarol G.O."/>
            <person name="Salomon P.S."/>
            <person name="Sawabe T."/>
            <person name="Mino S."/>
            <person name="Hosokawa M."/>
            <person name="Miyashita H."/>
            <person name="Maruyama F."/>
            <person name="van Verk M.C."/>
            <person name="Dutilh B.E."/>
            <person name="Thompson C.C."/>
            <person name="Thompson F.L."/>
        </authorList>
    </citation>
    <scope>NUCLEOTIDE SEQUENCE [LARGE SCALE GENOMIC DNA]</scope>
    <source>
        <strain evidence="7 8">CCMR0081</strain>
    </source>
</reference>
<dbReference type="SMART" id="SM00387">
    <property type="entry name" value="HATPase_c"/>
    <property type="match status" value="1"/>
</dbReference>
<dbReference type="CDD" id="cd00075">
    <property type="entry name" value="HATPase"/>
    <property type="match status" value="1"/>
</dbReference>
<evidence type="ECO:0000259" key="6">
    <source>
        <dbReference type="PROSITE" id="PS50109"/>
    </source>
</evidence>
<dbReference type="CDD" id="cd00082">
    <property type="entry name" value="HisKA"/>
    <property type="match status" value="1"/>
</dbReference>
<keyword evidence="4 7" id="KW-0808">Transferase</keyword>
<evidence type="ECO:0000256" key="4">
    <source>
        <dbReference type="ARBA" id="ARBA00022777"/>
    </source>
</evidence>
<evidence type="ECO:0000256" key="1">
    <source>
        <dbReference type="ARBA" id="ARBA00000085"/>
    </source>
</evidence>
<dbReference type="PROSITE" id="PS50109">
    <property type="entry name" value="HIS_KIN"/>
    <property type="match status" value="1"/>
</dbReference>
<dbReference type="InterPro" id="IPR005467">
    <property type="entry name" value="His_kinase_dom"/>
</dbReference>
<comment type="catalytic activity">
    <reaction evidence="1">
        <text>ATP + protein L-histidine = ADP + protein N-phospho-L-histidine.</text>
        <dbReference type="EC" id="2.7.13.3"/>
    </reaction>
</comment>
<dbReference type="Gene3D" id="3.30.565.10">
    <property type="entry name" value="Histidine kinase-like ATPase, C-terminal domain"/>
    <property type="match status" value="1"/>
</dbReference>
<dbReference type="AlphaFoldDB" id="A0A6M0RNR2"/>
<dbReference type="Pfam" id="PF00512">
    <property type="entry name" value="HisKA"/>
    <property type="match status" value="1"/>
</dbReference>
<dbReference type="SMART" id="SM00388">
    <property type="entry name" value="HisKA"/>
    <property type="match status" value="1"/>
</dbReference>
<gene>
    <name evidence="7" type="ORF">DXZ20_20180</name>
</gene>
<evidence type="ECO:0000256" key="3">
    <source>
        <dbReference type="ARBA" id="ARBA00022553"/>
    </source>
</evidence>
<accession>A0A6M0RNR2</accession>
<dbReference type="SUPFAM" id="SSF47384">
    <property type="entry name" value="Homodimeric domain of signal transducing histidine kinase"/>
    <property type="match status" value="1"/>
</dbReference>
<evidence type="ECO:0000256" key="2">
    <source>
        <dbReference type="ARBA" id="ARBA00012438"/>
    </source>
</evidence>
<name>A0A6M0RNR2_9CYAN</name>
<dbReference type="Pfam" id="PF02518">
    <property type="entry name" value="HATPase_c"/>
    <property type="match status" value="1"/>
</dbReference>
<dbReference type="InterPro" id="IPR004358">
    <property type="entry name" value="Sig_transdc_His_kin-like_C"/>
</dbReference>
<dbReference type="PANTHER" id="PTHR43547:SF2">
    <property type="entry name" value="HYBRID SIGNAL TRANSDUCTION HISTIDINE KINASE C"/>
    <property type="match status" value="1"/>
</dbReference>
<dbReference type="GO" id="GO:0000155">
    <property type="term" value="F:phosphorelay sensor kinase activity"/>
    <property type="evidence" value="ECO:0007669"/>
    <property type="project" value="InterPro"/>
</dbReference>
<proteinExistence type="predicted"/>
<dbReference type="PANTHER" id="PTHR43547">
    <property type="entry name" value="TWO-COMPONENT HISTIDINE KINASE"/>
    <property type="match status" value="1"/>
</dbReference>
<dbReference type="PRINTS" id="PR00344">
    <property type="entry name" value="BCTRLSENSOR"/>
</dbReference>
<comment type="caution">
    <text evidence="7">The sequence shown here is derived from an EMBL/GenBank/DDBJ whole genome shotgun (WGS) entry which is preliminary data.</text>
</comment>
<dbReference type="EC" id="2.7.13.3" evidence="2"/>
<keyword evidence="4 7" id="KW-0418">Kinase</keyword>
<dbReference type="InterPro" id="IPR036097">
    <property type="entry name" value="HisK_dim/P_sf"/>
</dbReference>
<evidence type="ECO:0000313" key="8">
    <source>
        <dbReference type="Proteomes" id="UP000481033"/>
    </source>
</evidence>
<organism evidence="7 8">
    <name type="scientific">Adonisia turfae CCMR0081</name>
    <dbReference type="NCBI Taxonomy" id="2292702"/>
    <lineage>
        <taxon>Bacteria</taxon>
        <taxon>Bacillati</taxon>
        <taxon>Cyanobacteriota</taxon>
        <taxon>Adonisia</taxon>
        <taxon>Adonisia turfae</taxon>
    </lineage>
</organism>
<dbReference type="Gene3D" id="1.10.287.130">
    <property type="match status" value="1"/>
</dbReference>
<dbReference type="SUPFAM" id="SSF55874">
    <property type="entry name" value="ATPase domain of HSP90 chaperone/DNA topoisomerase II/histidine kinase"/>
    <property type="match status" value="1"/>
</dbReference>
<evidence type="ECO:0000256" key="5">
    <source>
        <dbReference type="ARBA" id="ARBA00023012"/>
    </source>
</evidence>
<evidence type="ECO:0000313" key="7">
    <source>
        <dbReference type="EMBL" id="NEZ57918.1"/>
    </source>
</evidence>
<keyword evidence="5" id="KW-0902">Two-component regulatory system</keyword>
<keyword evidence="8" id="KW-1185">Reference proteome</keyword>
<dbReference type="InterPro" id="IPR036890">
    <property type="entry name" value="HATPase_C_sf"/>
</dbReference>
<dbReference type="EMBL" id="QXHD01000004">
    <property type="protein sequence ID" value="NEZ57918.1"/>
    <property type="molecule type" value="Genomic_DNA"/>
</dbReference>
<protein>
    <recommendedName>
        <fullName evidence="2">histidine kinase</fullName>
        <ecNumber evidence="2">2.7.13.3</ecNumber>
    </recommendedName>
</protein>
<feature type="domain" description="Histidine kinase" evidence="6">
    <location>
        <begin position="162"/>
        <end position="365"/>
    </location>
</feature>
<dbReference type="InterPro" id="IPR003594">
    <property type="entry name" value="HATPase_dom"/>
</dbReference>
<dbReference type="InterPro" id="IPR003661">
    <property type="entry name" value="HisK_dim/P_dom"/>
</dbReference>